<dbReference type="AlphaFoldDB" id="A0A8X6XJ47"/>
<dbReference type="Proteomes" id="UP000886998">
    <property type="component" value="Unassembled WGS sequence"/>
</dbReference>
<organism evidence="2 3">
    <name type="scientific">Trichonephila inaurata madagascariensis</name>
    <dbReference type="NCBI Taxonomy" id="2747483"/>
    <lineage>
        <taxon>Eukaryota</taxon>
        <taxon>Metazoa</taxon>
        <taxon>Ecdysozoa</taxon>
        <taxon>Arthropoda</taxon>
        <taxon>Chelicerata</taxon>
        <taxon>Arachnida</taxon>
        <taxon>Araneae</taxon>
        <taxon>Araneomorphae</taxon>
        <taxon>Entelegynae</taxon>
        <taxon>Araneoidea</taxon>
        <taxon>Nephilidae</taxon>
        <taxon>Trichonephila</taxon>
        <taxon>Trichonephila inaurata</taxon>
    </lineage>
</organism>
<keyword evidence="3" id="KW-1185">Reference proteome</keyword>
<reference evidence="2" key="1">
    <citation type="submission" date="2020-08" db="EMBL/GenBank/DDBJ databases">
        <title>Multicomponent nature underlies the extraordinary mechanical properties of spider dragline silk.</title>
        <authorList>
            <person name="Kono N."/>
            <person name="Nakamura H."/>
            <person name="Mori M."/>
            <person name="Yoshida Y."/>
            <person name="Ohtoshi R."/>
            <person name="Malay A.D."/>
            <person name="Moran D.A.P."/>
            <person name="Tomita M."/>
            <person name="Numata K."/>
            <person name="Arakawa K."/>
        </authorList>
    </citation>
    <scope>NUCLEOTIDE SEQUENCE</scope>
</reference>
<evidence type="ECO:0000313" key="3">
    <source>
        <dbReference type="Proteomes" id="UP000886998"/>
    </source>
</evidence>
<gene>
    <name evidence="2" type="ORF">TNIN_289031</name>
</gene>
<protein>
    <submittedName>
        <fullName evidence="2">Uncharacterized protein</fullName>
    </submittedName>
</protein>
<evidence type="ECO:0000313" key="2">
    <source>
        <dbReference type="EMBL" id="GFY52646.1"/>
    </source>
</evidence>
<comment type="caution">
    <text evidence="2">The sequence shown here is derived from an EMBL/GenBank/DDBJ whole genome shotgun (WGS) entry which is preliminary data.</text>
</comment>
<accession>A0A8X6XJ47</accession>
<dbReference type="EMBL" id="BMAV01008790">
    <property type="protein sequence ID" value="GFY52646.1"/>
    <property type="molecule type" value="Genomic_DNA"/>
</dbReference>
<proteinExistence type="predicted"/>
<evidence type="ECO:0000256" key="1">
    <source>
        <dbReference type="SAM" id="MobiDB-lite"/>
    </source>
</evidence>
<feature type="region of interest" description="Disordered" evidence="1">
    <location>
        <begin position="19"/>
        <end position="38"/>
    </location>
</feature>
<name>A0A8X6XJ47_9ARAC</name>
<sequence length="90" mass="10245">MIYRNFQKSSWASNLSPLPVAAMSRGSPVPGKRKRPKFSQMCHQPEMKDLKSAQCDNTRSVFFCSFSETTIVQSEFSYCLKVLPQKFSSV</sequence>